<dbReference type="AlphaFoldDB" id="A0A318UU17"/>
<dbReference type="SUPFAM" id="SSF160719">
    <property type="entry name" value="gpW/gp25-like"/>
    <property type="match status" value="1"/>
</dbReference>
<proteinExistence type="predicted"/>
<reference evidence="2 3" key="1">
    <citation type="submission" date="2018-06" db="EMBL/GenBank/DDBJ databases">
        <title>Genomic Encyclopedia of Archaeal and Bacterial Type Strains, Phase II (KMG-II): from individual species to whole genera.</title>
        <authorList>
            <person name="Goeker M."/>
        </authorList>
    </citation>
    <scope>NUCLEOTIDE SEQUENCE [LARGE SCALE GENOMIC DNA]</scope>
    <source>
        <strain evidence="2 3">DSM 27372</strain>
    </source>
</reference>
<keyword evidence="3" id="KW-1185">Reference proteome</keyword>
<protein>
    <recommendedName>
        <fullName evidence="1">IraD/Gp25-like domain-containing protein</fullName>
    </recommendedName>
</protein>
<dbReference type="Pfam" id="PF04965">
    <property type="entry name" value="GPW_gp25"/>
    <property type="match status" value="1"/>
</dbReference>
<name>A0A318UU17_9SPHI</name>
<dbReference type="Proteomes" id="UP000248198">
    <property type="component" value="Unassembled WGS sequence"/>
</dbReference>
<dbReference type="InterPro" id="IPR007048">
    <property type="entry name" value="IraD/Gp25-like"/>
</dbReference>
<accession>A0A318UU17</accession>
<dbReference type="RefSeq" id="WP_110830216.1">
    <property type="nucleotide sequence ID" value="NZ_QKLU01000003.1"/>
</dbReference>
<feature type="domain" description="IraD/Gp25-like" evidence="1">
    <location>
        <begin position="28"/>
        <end position="118"/>
    </location>
</feature>
<sequence length="135" mass="15444">MERDSILGTGWSFPVSFDTLNHRTVMASGLEDVKQSIFIILNTTPGERVMEPEFGCDLKQLVFENINESLKTKLDHIVYHALLNYEPRVKFIGTEIIGKSEPDGILHIKIEFSLIITNTRHNLVFPFYFTEGTNI</sequence>
<organism evidence="2 3">
    <name type="scientific">Pedobacter nutrimenti</name>
    <dbReference type="NCBI Taxonomy" id="1241337"/>
    <lineage>
        <taxon>Bacteria</taxon>
        <taxon>Pseudomonadati</taxon>
        <taxon>Bacteroidota</taxon>
        <taxon>Sphingobacteriia</taxon>
        <taxon>Sphingobacteriales</taxon>
        <taxon>Sphingobacteriaceae</taxon>
        <taxon>Pedobacter</taxon>
    </lineage>
</organism>
<dbReference type="Gene3D" id="3.10.450.40">
    <property type="match status" value="1"/>
</dbReference>
<evidence type="ECO:0000313" key="2">
    <source>
        <dbReference type="EMBL" id="PYF75139.1"/>
    </source>
</evidence>
<evidence type="ECO:0000313" key="3">
    <source>
        <dbReference type="Proteomes" id="UP000248198"/>
    </source>
</evidence>
<dbReference type="EMBL" id="QKLU01000003">
    <property type="protein sequence ID" value="PYF75139.1"/>
    <property type="molecule type" value="Genomic_DNA"/>
</dbReference>
<dbReference type="OrthoDB" id="9802846at2"/>
<gene>
    <name evidence="2" type="ORF">B0O44_103588</name>
</gene>
<evidence type="ECO:0000259" key="1">
    <source>
        <dbReference type="Pfam" id="PF04965"/>
    </source>
</evidence>
<comment type="caution">
    <text evidence="2">The sequence shown here is derived from an EMBL/GenBank/DDBJ whole genome shotgun (WGS) entry which is preliminary data.</text>
</comment>